<accession>A0A9P4K6M3</accession>
<evidence type="ECO:0000256" key="3">
    <source>
        <dbReference type="ARBA" id="ARBA00022729"/>
    </source>
</evidence>
<dbReference type="EMBL" id="ML986624">
    <property type="protein sequence ID" value="KAF2263557.1"/>
    <property type="molecule type" value="Genomic_DNA"/>
</dbReference>
<sequence length="183" mass="19344">MFSKTSLLALLPAFAAAAPACGAPQPPPQPGSPSCGSTHPKWTLSPIDLSSYYTYTSPSASGPKLGTISFTFANDQVDYVAECSGSSVNPQGIFYGFETFECATEGGEEWKKTSFSYDTASGVIAVNSTWMCPGGDVVYTTSGSGKPDLECETSVWNNPDWEAGELYSNTTMVCEPGELVIQL</sequence>
<keyword evidence="8" id="KW-1185">Reference proteome</keyword>
<feature type="chain" id="PRO_5040189816" description="AA1-like domain-containing protein" evidence="5">
    <location>
        <begin position="18"/>
        <end position="183"/>
    </location>
</feature>
<dbReference type="OrthoDB" id="3539798at2759"/>
<evidence type="ECO:0000259" key="6">
    <source>
        <dbReference type="Pfam" id="PF16541"/>
    </source>
</evidence>
<evidence type="ECO:0000313" key="7">
    <source>
        <dbReference type="EMBL" id="KAF2263557.1"/>
    </source>
</evidence>
<evidence type="ECO:0000256" key="4">
    <source>
        <dbReference type="ARBA" id="ARBA00023157"/>
    </source>
</evidence>
<organism evidence="7 8">
    <name type="scientific">Lojkania enalia</name>
    <dbReference type="NCBI Taxonomy" id="147567"/>
    <lineage>
        <taxon>Eukaryota</taxon>
        <taxon>Fungi</taxon>
        <taxon>Dikarya</taxon>
        <taxon>Ascomycota</taxon>
        <taxon>Pezizomycotina</taxon>
        <taxon>Dothideomycetes</taxon>
        <taxon>Pleosporomycetidae</taxon>
        <taxon>Pleosporales</taxon>
        <taxon>Pleosporales incertae sedis</taxon>
        <taxon>Lojkania</taxon>
    </lineage>
</organism>
<feature type="domain" description="AA1-like" evidence="6">
    <location>
        <begin position="55"/>
        <end position="174"/>
    </location>
</feature>
<comment type="caution">
    <text evidence="7">The sequence shown here is derived from an EMBL/GenBank/DDBJ whole genome shotgun (WGS) entry which is preliminary data.</text>
</comment>
<protein>
    <recommendedName>
        <fullName evidence="6">AA1-like domain-containing protein</fullName>
    </recommendedName>
</protein>
<comment type="subcellular location">
    <subcellularLocation>
        <location evidence="1">Secreted</location>
    </subcellularLocation>
</comment>
<dbReference type="Pfam" id="PF16541">
    <property type="entry name" value="AltA1"/>
    <property type="match status" value="1"/>
</dbReference>
<keyword evidence="3 5" id="KW-0732">Signal</keyword>
<evidence type="ECO:0000313" key="8">
    <source>
        <dbReference type="Proteomes" id="UP000800093"/>
    </source>
</evidence>
<reference evidence="8" key="1">
    <citation type="journal article" date="2020" name="Stud. Mycol.">
        <title>101 Dothideomycetes genomes: A test case for predicting lifestyles and emergence of pathogens.</title>
        <authorList>
            <person name="Haridas S."/>
            <person name="Albert R."/>
            <person name="Binder M."/>
            <person name="Bloem J."/>
            <person name="LaButti K."/>
            <person name="Salamov A."/>
            <person name="Andreopoulos B."/>
            <person name="Baker S."/>
            <person name="Barry K."/>
            <person name="Bills G."/>
            <person name="Bluhm B."/>
            <person name="Cannon C."/>
            <person name="Castanera R."/>
            <person name="Culley D."/>
            <person name="Daum C."/>
            <person name="Ezra D."/>
            <person name="Gonzalez J."/>
            <person name="Henrissat B."/>
            <person name="Kuo A."/>
            <person name="Liang C."/>
            <person name="Lipzen A."/>
            <person name="Lutzoni F."/>
            <person name="Magnuson J."/>
            <person name="Mondo S."/>
            <person name="Nolan M."/>
            <person name="Ohm R."/>
            <person name="Pangilinan J."/>
            <person name="Park H.-J."/>
            <person name="Ramirez L."/>
            <person name="Alfaro M."/>
            <person name="Sun H."/>
            <person name="Tritt A."/>
            <person name="Yoshinaga Y."/>
            <person name="Zwiers L.-H."/>
            <person name="Turgeon B."/>
            <person name="Goodwin S."/>
            <person name="Spatafora J."/>
            <person name="Crous P."/>
            <person name="Grigoriev I."/>
        </authorList>
    </citation>
    <scope>NUCLEOTIDE SEQUENCE [LARGE SCALE GENOMIC DNA]</scope>
    <source>
        <strain evidence="8">CBS 304.66</strain>
    </source>
</reference>
<dbReference type="InterPro" id="IPR032382">
    <property type="entry name" value="AltA1"/>
</dbReference>
<feature type="signal peptide" evidence="5">
    <location>
        <begin position="1"/>
        <end position="17"/>
    </location>
</feature>
<keyword evidence="2" id="KW-0964">Secreted</keyword>
<evidence type="ECO:0000256" key="2">
    <source>
        <dbReference type="ARBA" id="ARBA00022525"/>
    </source>
</evidence>
<dbReference type="AlphaFoldDB" id="A0A9P4K6M3"/>
<dbReference type="Proteomes" id="UP000800093">
    <property type="component" value="Unassembled WGS sequence"/>
</dbReference>
<evidence type="ECO:0000256" key="5">
    <source>
        <dbReference type="SAM" id="SignalP"/>
    </source>
</evidence>
<gene>
    <name evidence="7" type="ORF">CC78DRAFT_533832</name>
</gene>
<evidence type="ECO:0000256" key="1">
    <source>
        <dbReference type="ARBA" id="ARBA00004613"/>
    </source>
</evidence>
<keyword evidence="4" id="KW-1015">Disulfide bond</keyword>
<proteinExistence type="predicted"/>
<dbReference type="GO" id="GO:0005576">
    <property type="term" value="C:extracellular region"/>
    <property type="evidence" value="ECO:0007669"/>
    <property type="project" value="UniProtKB-SubCell"/>
</dbReference>
<name>A0A9P4K6M3_9PLEO</name>